<dbReference type="AlphaFoldDB" id="A0A366KRM9"/>
<gene>
    <name evidence="2" type="ORF">DRW42_19010</name>
</gene>
<dbReference type="InterPro" id="IPR056091">
    <property type="entry name" value="DUF7674"/>
</dbReference>
<evidence type="ECO:0000313" key="3">
    <source>
        <dbReference type="Proteomes" id="UP000252081"/>
    </source>
</evidence>
<feature type="domain" description="DUF7674" evidence="1">
    <location>
        <begin position="8"/>
        <end position="114"/>
    </location>
</feature>
<reference evidence="2 3" key="1">
    <citation type="submission" date="2018-07" db="EMBL/GenBank/DDBJ databases">
        <title>A draft genome of a endophytic bacteria, a new species of Pedobacter.</title>
        <authorList>
            <person name="Zhang Z.D."/>
            <person name="Chen Z.J."/>
        </authorList>
    </citation>
    <scope>NUCLEOTIDE SEQUENCE [LARGE SCALE GENOMIC DNA]</scope>
    <source>
        <strain evidence="2 3">RS10</strain>
    </source>
</reference>
<proteinExistence type="predicted"/>
<keyword evidence="3" id="KW-1185">Reference proteome</keyword>
<protein>
    <recommendedName>
        <fullName evidence="1">DUF7674 domain-containing protein</fullName>
    </recommendedName>
</protein>
<evidence type="ECO:0000259" key="1">
    <source>
        <dbReference type="Pfam" id="PF24722"/>
    </source>
</evidence>
<name>A0A366KRM9_9SPHI</name>
<comment type="caution">
    <text evidence="2">The sequence shown here is derived from an EMBL/GenBank/DDBJ whole genome shotgun (WGS) entry which is preliminary data.</text>
</comment>
<sequence length="125" mass="14718">MSDEDFFEDLIKSFPILKTDIEEEDRYMIYMRMEVFAGYTNKLIEENKIPEITKCFDFLESKIDLMSDTLKNALNVSYCEALLLGKNANIMAPIVRIMPTKLSIIYAEYEQYYEDICKRHLDSGQ</sequence>
<organism evidence="2 3">
    <name type="scientific">Pedobacter miscanthi</name>
    <dbReference type="NCBI Taxonomy" id="2259170"/>
    <lineage>
        <taxon>Bacteria</taxon>
        <taxon>Pseudomonadati</taxon>
        <taxon>Bacteroidota</taxon>
        <taxon>Sphingobacteriia</taxon>
        <taxon>Sphingobacteriales</taxon>
        <taxon>Sphingobacteriaceae</taxon>
        <taxon>Pedobacter</taxon>
    </lineage>
</organism>
<dbReference type="RefSeq" id="WP_113950417.1">
    <property type="nucleotide sequence ID" value="NZ_QNQU01000017.1"/>
</dbReference>
<evidence type="ECO:0000313" key="2">
    <source>
        <dbReference type="EMBL" id="RBQ04291.1"/>
    </source>
</evidence>
<dbReference type="Proteomes" id="UP000252081">
    <property type="component" value="Unassembled WGS sequence"/>
</dbReference>
<accession>A0A366KRM9</accession>
<dbReference type="OrthoDB" id="798224at2"/>
<dbReference type="Pfam" id="PF24722">
    <property type="entry name" value="DUF7674"/>
    <property type="match status" value="1"/>
</dbReference>
<dbReference type="EMBL" id="QNQU01000017">
    <property type="protein sequence ID" value="RBQ04291.1"/>
    <property type="molecule type" value="Genomic_DNA"/>
</dbReference>